<gene>
    <name evidence="8" type="ORF">MCOM1403_LOCUS5064</name>
</gene>
<proteinExistence type="predicted"/>
<evidence type="ECO:0000259" key="7">
    <source>
        <dbReference type="PROSITE" id="PS50066"/>
    </source>
</evidence>
<feature type="region of interest" description="Disordered" evidence="6">
    <location>
        <begin position="100"/>
        <end position="247"/>
    </location>
</feature>
<dbReference type="EMBL" id="HBEQ01006393">
    <property type="protein sequence ID" value="CAD8517638.1"/>
    <property type="molecule type" value="Transcribed_RNA"/>
</dbReference>
<dbReference type="Gene3D" id="3.40.1810.10">
    <property type="entry name" value="Transcription factor, MADS-box"/>
    <property type="match status" value="1"/>
</dbReference>
<feature type="region of interest" description="Disordered" evidence="6">
    <location>
        <begin position="1"/>
        <end position="30"/>
    </location>
</feature>
<dbReference type="Pfam" id="PF00319">
    <property type="entry name" value="SRF-TF"/>
    <property type="match status" value="1"/>
</dbReference>
<evidence type="ECO:0000313" key="8">
    <source>
        <dbReference type="EMBL" id="CAD8517638.1"/>
    </source>
</evidence>
<dbReference type="GO" id="GO:0045944">
    <property type="term" value="P:positive regulation of transcription by RNA polymerase II"/>
    <property type="evidence" value="ECO:0007669"/>
    <property type="project" value="InterPro"/>
</dbReference>
<dbReference type="GO" id="GO:0005634">
    <property type="term" value="C:nucleus"/>
    <property type="evidence" value="ECO:0007669"/>
    <property type="project" value="UniProtKB-SubCell"/>
</dbReference>
<dbReference type="SUPFAM" id="SSF55455">
    <property type="entry name" value="SRF-like"/>
    <property type="match status" value="1"/>
</dbReference>
<feature type="compositionally biased region" description="Low complexity" evidence="6">
    <location>
        <begin position="454"/>
        <end position="471"/>
    </location>
</feature>
<protein>
    <recommendedName>
        <fullName evidence="7">MADS-box domain-containing protein</fullName>
    </recommendedName>
</protein>
<name>A0A7S0ICK4_MICPS</name>
<sequence>MGNPPKGKASVKSAGSTPSPERKKPTALGRKKIRIERIADERNRQVTFTKRKNGLMKKAMELSVLCDCQIALIIFNSNNKLFQYSSGDINQVLTRFKGDTVGPHEKRNNKDLFNQHFKNQPRNPDAPNPMDEPDDDDDSDSDEPPAKPSKGKSKSSSAKGTAVKGNKSTKSGGVSKHQSAKDEAKKRKHAALAAAVAARKAAERAAERAAQFSDDSMDEDELDAANGVASLTPTSERTPTSLDGSGRFGAGALAAVEAARRIASQSMGAGGSSGGGAGRFLQSLNAATDALNASGQFGASGGLLNLSGDGKASPGGFFGGLAGAGMTPTGLSFGGLPSPGSGGLPADLGSMELPSPVARALQAGAGGVSLNLSVGDLNTTRFGKESNEKAPNEKASNEKANRLTGEKGASRRSRVEPKDLSIQIPENKLKPITVGNGKALNESASGHSPDPLTSLLQQGAAGQLSASQKSGSAEERVKLERDILARSDKARDGDGGSFSLPKSEGGAADRPTPDRMGAADATNDDDFLDSGGDGRGERRGERRGGGGGGHEHGSGKGRKGSDSVGKLEPPAPDPKAGSKRTRSASVSDPAPTSARSTRSRRGG</sequence>
<feature type="compositionally biased region" description="Acidic residues" evidence="6">
    <location>
        <begin position="131"/>
        <end position="143"/>
    </location>
</feature>
<keyword evidence="5" id="KW-0539">Nucleus</keyword>
<feature type="compositionally biased region" description="Basic and acidic residues" evidence="6">
    <location>
        <begin position="532"/>
        <end position="554"/>
    </location>
</feature>
<dbReference type="InterPro" id="IPR002100">
    <property type="entry name" value="TF_MADSbox"/>
</dbReference>
<dbReference type="GO" id="GO:0000978">
    <property type="term" value="F:RNA polymerase II cis-regulatory region sequence-specific DNA binding"/>
    <property type="evidence" value="ECO:0007669"/>
    <property type="project" value="TreeGrafter"/>
</dbReference>
<feature type="compositionally biased region" description="Polar residues" evidence="6">
    <location>
        <begin position="229"/>
        <end position="243"/>
    </location>
</feature>
<dbReference type="InterPro" id="IPR036879">
    <property type="entry name" value="TF_MADSbox_sf"/>
</dbReference>
<dbReference type="InterPro" id="IPR033896">
    <property type="entry name" value="MEF2-like_N"/>
</dbReference>
<evidence type="ECO:0000256" key="3">
    <source>
        <dbReference type="ARBA" id="ARBA00023125"/>
    </source>
</evidence>
<feature type="domain" description="MADS-box" evidence="7">
    <location>
        <begin position="28"/>
        <end position="88"/>
    </location>
</feature>
<evidence type="ECO:0000256" key="6">
    <source>
        <dbReference type="SAM" id="MobiDB-lite"/>
    </source>
</evidence>
<feature type="compositionally biased region" description="Basic and acidic residues" evidence="6">
    <location>
        <begin position="472"/>
        <end position="494"/>
    </location>
</feature>
<dbReference type="CDD" id="cd00265">
    <property type="entry name" value="MADS_MEF2_like"/>
    <property type="match status" value="1"/>
</dbReference>
<dbReference type="SMART" id="SM00432">
    <property type="entry name" value="MADS"/>
    <property type="match status" value="1"/>
</dbReference>
<evidence type="ECO:0000256" key="4">
    <source>
        <dbReference type="ARBA" id="ARBA00023163"/>
    </source>
</evidence>
<dbReference type="AlphaFoldDB" id="A0A7S0ICK4"/>
<dbReference type="PANTHER" id="PTHR11945">
    <property type="entry name" value="MADS BOX PROTEIN"/>
    <property type="match status" value="1"/>
</dbReference>
<organism evidence="8">
    <name type="scientific">Micromonas pusilla</name>
    <name type="common">Picoplanktonic green alga</name>
    <name type="synonym">Chromulina pusilla</name>
    <dbReference type="NCBI Taxonomy" id="38833"/>
    <lineage>
        <taxon>Eukaryota</taxon>
        <taxon>Viridiplantae</taxon>
        <taxon>Chlorophyta</taxon>
        <taxon>Mamiellophyceae</taxon>
        <taxon>Mamiellales</taxon>
        <taxon>Mamiellaceae</taxon>
        <taxon>Micromonas</taxon>
    </lineage>
</organism>
<keyword evidence="3" id="KW-0238">DNA-binding</keyword>
<dbReference type="PROSITE" id="PS00350">
    <property type="entry name" value="MADS_BOX_1"/>
    <property type="match status" value="1"/>
</dbReference>
<dbReference type="PRINTS" id="PR00404">
    <property type="entry name" value="MADSDOMAIN"/>
</dbReference>
<evidence type="ECO:0000256" key="2">
    <source>
        <dbReference type="ARBA" id="ARBA00023015"/>
    </source>
</evidence>
<keyword evidence="4" id="KW-0804">Transcription</keyword>
<accession>A0A7S0ICK4</accession>
<keyword evidence="2" id="KW-0805">Transcription regulation</keyword>
<dbReference type="PROSITE" id="PS50066">
    <property type="entry name" value="MADS_BOX_2"/>
    <property type="match status" value="1"/>
</dbReference>
<feature type="region of interest" description="Disordered" evidence="6">
    <location>
        <begin position="370"/>
        <end position="603"/>
    </location>
</feature>
<feature type="compositionally biased region" description="Polar residues" evidence="6">
    <location>
        <begin position="370"/>
        <end position="381"/>
    </location>
</feature>
<dbReference type="GO" id="GO:0046983">
    <property type="term" value="F:protein dimerization activity"/>
    <property type="evidence" value="ECO:0007669"/>
    <property type="project" value="InterPro"/>
</dbReference>
<dbReference type="PANTHER" id="PTHR11945:SF534">
    <property type="entry name" value="MYOCYTE-SPECIFIC ENHANCER FACTOR 2"/>
    <property type="match status" value="1"/>
</dbReference>
<evidence type="ECO:0000256" key="5">
    <source>
        <dbReference type="ARBA" id="ARBA00023242"/>
    </source>
</evidence>
<comment type="subcellular location">
    <subcellularLocation>
        <location evidence="1">Nucleus</location>
    </subcellularLocation>
</comment>
<reference evidence="8" key="1">
    <citation type="submission" date="2021-01" db="EMBL/GenBank/DDBJ databases">
        <authorList>
            <person name="Corre E."/>
            <person name="Pelletier E."/>
            <person name="Niang G."/>
            <person name="Scheremetjew M."/>
            <person name="Finn R."/>
            <person name="Kale V."/>
            <person name="Holt S."/>
            <person name="Cochrane G."/>
            <person name="Meng A."/>
            <person name="Brown T."/>
            <person name="Cohen L."/>
        </authorList>
    </citation>
    <scope>NUCLEOTIDE SEQUENCE</scope>
    <source>
        <strain evidence="8">CCMP1723</strain>
    </source>
</reference>
<feature type="compositionally biased region" description="Basic and acidic residues" evidence="6">
    <location>
        <begin position="100"/>
        <end position="110"/>
    </location>
</feature>
<evidence type="ECO:0000256" key="1">
    <source>
        <dbReference type="ARBA" id="ARBA00004123"/>
    </source>
</evidence>
<dbReference type="GO" id="GO:0000981">
    <property type="term" value="F:DNA-binding transcription factor activity, RNA polymerase II-specific"/>
    <property type="evidence" value="ECO:0007669"/>
    <property type="project" value="TreeGrafter"/>
</dbReference>
<feature type="compositionally biased region" description="Basic and acidic residues" evidence="6">
    <location>
        <begin position="382"/>
        <end position="419"/>
    </location>
</feature>